<feature type="transmembrane region" description="Helical" evidence="6">
    <location>
        <begin position="93"/>
        <end position="121"/>
    </location>
</feature>
<dbReference type="InterPro" id="IPR036286">
    <property type="entry name" value="LexA/Signal_pep-like_sf"/>
</dbReference>
<gene>
    <name evidence="8" type="ORF">BTN85_1591</name>
</gene>
<keyword evidence="3 6" id="KW-0812">Transmembrane</keyword>
<proteinExistence type="predicted"/>
<protein>
    <submittedName>
        <fullName evidence="8">Signal peptidase I LepB</fullName>
    </submittedName>
</protein>
<dbReference type="PANTHER" id="PTHR10806">
    <property type="entry name" value="SIGNAL PEPTIDASE COMPLEX CATALYTIC SUBUNIT SEC11"/>
    <property type="match status" value="1"/>
</dbReference>
<dbReference type="InterPro" id="IPR019533">
    <property type="entry name" value="Peptidase_S26"/>
</dbReference>
<dbReference type="InParanoid" id="A0A1Q6DXJ2"/>
<keyword evidence="9" id="KW-1185">Reference proteome</keyword>
<feature type="domain" description="Peptidase S24/S26A/S26B/S26C" evidence="7">
    <location>
        <begin position="8"/>
        <end position="88"/>
    </location>
</feature>
<evidence type="ECO:0000313" key="8">
    <source>
        <dbReference type="EMBL" id="OKY79085.1"/>
    </source>
</evidence>
<dbReference type="PRINTS" id="PR00728">
    <property type="entry name" value="SIGNALPTASE"/>
</dbReference>
<dbReference type="GO" id="GO:0006465">
    <property type="term" value="P:signal peptide processing"/>
    <property type="evidence" value="ECO:0007669"/>
    <property type="project" value="InterPro"/>
</dbReference>
<name>A0A1Q6DXJ2_METT1</name>
<dbReference type="Pfam" id="PF00717">
    <property type="entry name" value="Peptidase_S24"/>
    <property type="match status" value="1"/>
</dbReference>
<evidence type="ECO:0000256" key="3">
    <source>
        <dbReference type="ARBA" id="ARBA00022692"/>
    </source>
</evidence>
<dbReference type="GO" id="GO:0004252">
    <property type="term" value="F:serine-type endopeptidase activity"/>
    <property type="evidence" value="ECO:0007669"/>
    <property type="project" value="InterPro"/>
</dbReference>
<dbReference type="Proteomes" id="UP000185744">
    <property type="component" value="Unassembled WGS sequence"/>
</dbReference>
<evidence type="ECO:0000256" key="5">
    <source>
        <dbReference type="ARBA" id="ARBA00023136"/>
    </source>
</evidence>
<dbReference type="AlphaFoldDB" id="A0A1Q6DXJ2"/>
<evidence type="ECO:0000313" key="9">
    <source>
        <dbReference type="Proteomes" id="UP000185744"/>
    </source>
</evidence>
<evidence type="ECO:0000256" key="2">
    <source>
        <dbReference type="ARBA" id="ARBA00022670"/>
    </source>
</evidence>
<evidence type="ECO:0000256" key="6">
    <source>
        <dbReference type="SAM" id="Phobius"/>
    </source>
</evidence>
<dbReference type="InterPro" id="IPR015927">
    <property type="entry name" value="Peptidase_S24_S26A/B/C"/>
</dbReference>
<keyword evidence="5 6" id="KW-0472">Membrane</keyword>
<comment type="caution">
    <text evidence="8">The sequence shown here is derived from an EMBL/GenBank/DDBJ whole genome shotgun (WGS) entry which is preliminary data.</text>
</comment>
<dbReference type="CDD" id="cd06530">
    <property type="entry name" value="S26_SPase_I"/>
    <property type="match status" value="1"/>
</dbReference>
<dbReference type="GO" id="GO:0012505">
    <property type="term" value="C:endomembrane system"/>
    <property type="evidence" value="ECO:0007669"/>
    <property type="project" value="UniProtKB-SubCell"/>
</dbReference>
<dbReference type="EMBL" id="MSDW01000001">
    <property type="protein sequence ID" value="OKY79085.1"/>
    <property type="molecule type" value="Genomic_DNA"/>
</dbReference>
<dbReference type="Gene3D" id="2.10.109.10">
    <property type="entry name" value="Umud Fragment, subunit A"/>
    <property type="match status" value="1"/>
</dbReference>
<dbReference type="InterPro" id="IPR001733">
    <property type="entry name" value="Peptidase_S26B"/>
</dbReference>
<keyword evidence="4 6" id="KW-1133">Transmembrane helix</keyword>
<dbReference type="PANTHER" id="PTHR10806:SF6">
    <property type="entry name" value="SIGNAL PEPTIDASE COMPLEX CATALYTIC SUBUNIT SEC11"/>
    <property type="match status" value="1"/>
</dbReference>
<sequence>MADDSYVVLSSSMEPELSAGDIVIVKETDIEEIRVGDVVTFDIGEKTVTHRVIEKADDNGIKLLTKGDAMEEADDIRVDENNLIGKVVVSFPFYGYIFLHANTLLGYILLILIPATILIIGEVRKLIKLKKGEENEKKQ</sequence>
<dbReference type="GO" id="GO:0016020">
    <property type="term" value="C:membrane"/>
    <property type="evidence" value="ECO:0007669"/>
    <property type="project" value="InterPro"/>
</dbReference>
<keyword evidence="2" id="KW-0645">Protease</keyword>
<accession>A0A1Q6DXJ2</accession>
<evidence type="ECO:0000256" key="4">
    <source>
        <dbReference type="ARBA" id="ARBA00022989"/>
    </source>
</evidence>
<evidence type="ECO:0000256" key="1">
    <source>
        <dbReference type="ARBA" id="ARBA00004308"/>
    </source>
</evidence>
<dbReference type="STRING" id="1903181.BTN85_1591"/>
<keyword evidence="2" id="KW-0378">Hydrolase</keyword>
<evidence type="ECO:0000259" key="7">
    <source>
        <dbReference type="Pfam" id="PF00717"/>
    </source>
</evidence>
<dbReference type="SUPFAM" id="SSF51306">
    <property type="entry name" value="LexA/Signal peptidase"/>
    <property type="match status" value="1"/>
</dbReference>
<comment type="subcellular location">
    <subcellularLocation>
        <location evidence="1">Endomembrane system</location>
    </subcellularLocation>
</comment>
<organism evidence="8 9">
    <name type="scientific">Methanohalarchaeum thermophilum</name>
    <dbReference type="NCBI Taxonomy" id="1903181"/>
    <lineage>
        <taxon>Archaea</taxon>
        <taxon>Methanobacteriati</taxon>
        <taxon>Methanobacteriota</taxon>
        <taxon>Methanonatronarchaeia</taxon>
        <taxon>Methanonatronarchaeales</taxon>
        <taxon>Methanonatronarchaeaceae</taxon>
        <taxon>Candidatus Methanohalarchaeum</taxon>
    </lineage>
</organism>
<reference evidence="8" key="1">
    <citation type="submission" date="2016-12" db="EMBL/GenBank/DDBJ databases">
        <title>Discovery of methanogenic haloarchaea.</title>
        <authorList>
            <person name="Sorokin D.Y."/>
            <person name="Makarova K.S."/>
            <person name="Abbas B."/>
            <person name="Ferrer M."/>
            <person name="Golyshin P.N."/>
        </authorList>
    </citation>
    <scope>NUCLEOTIDE SEQUENCE [LARGE SCALE GENOMIC DNA]</scope>
    <source>
        <strain evidence="8">HMET1</strain>
    </source>
</reference>
<dbReference type="NCBIfam" id="TIGR02228">
    <property type="entry name" value="sigpep_I_arch"/>
    <property type="match status" value="1"/>
</dbReference>